<proteinExistence type="predicted"/>
<feature type="region of interest" description="Disordered" evidence="1">
    <location>
        <begin position="60"/>
        <end position="80"/>
    </location>
</feature>
<reference evidence="2 3" key="1">
    <citation type="submission" date="2022-12" db="EMBL/GenBank/DDBJ databases">
        <title>Chromosome-scale assembly of the Ensete ventricosum genome.</title>
        <authorList>
            <person name="Dussert Y."/>
            <person name="Stocks J."/>
            <person name="Wendawek A."/>
            <person name="Woldeyes F."/>
            <person name="Nichols R.A."/>
            <person name="Borrell J.S."/>
        </authorList>
    </citation>
    <scope>NUCLEOTIDE SEQUENCE [LARGE SCALE GENOMIC DNA]</scope>
    <source>
        <strain evidence="3">cv. Maze</strain>
        <tissue evidence="2">Seeds</tissue>
    </source>
</reference>
<organism evidence="2 3">
    <name type="scientific">Ensete ventricosum</name>
    <name type="common">Abyssinian banana</name>
    <name type="synonym">Musa ensete</name>
    <dbReference type="NCBI Taxonomy" id="4639"/>
    <lineage>
        <taxon>Eukaryota</taxon>
        <taxon>Viridiplantae</taxon>
        <taxon>Streptophyta</taxon>
        <taxon>Embryophyta</taxon>
        <taxon>Tracheophyta</taxon>
        <taxon>Spermatophyta</taxon>
        <taxon>Magnoliopsida</taxon>
        <taxon>Liliopsida</taxon>
        <taxon>Zingiberales</taxon>
        <taxon>Musaceae</taxon>
        <taxon>Ensete</taxon>
    </lineage>
</organism>
<dbReference type="AlphaFoldDB" id="A0AAV8QBL1"/>
<gene>
    <name evidence="2" type="ORF">OPV22_025041</name>
</gene>
<feature type="compositionally biased region" description="Basic and acidic residues" evidence="1">
    <location>
        <begin position="65"/>
        <end position="80"/>
    </location>
</feature>
<dbReference type="Proteomes" id="UP001222027">
    <property type="component" value="Unassembled WGS sequence"/>
</dbReference>
<dbReference type="EMBL" id="JAQQAF010000007">
    <property type="protein sequence ID" value="KAJ8470698.1"/>
    <property type="molecule type" value="Genomic_DNA"/>
</dbReference>
<evidence type="ECO:0000313" key="3">
    <source>
        <dbReference type="Proteomes" id="UP001222027"/>
    </source>
</evidence>
<evidence type="ECO:0000256" key="1">
    <source>
        <dbReference type="SAM" id="MobiDB-lite"/>
    </source>
</evidence>
<sequence>MYRAELFNVLLGRVDWKWKESFVCTLPVTSSHLSDNELIAEYFSNQQDKGVLEATRLPHASFHQQQKDISKQASERRASQ</sequence>
<evidence type="ECO:0000313" key="2">
    <source>
        <dbReference type="EMBL" id="KAJ8470698.1"/>
    </source>
</evidence>
<name>A0AAV8QBL1_ENSVE</name>
<protein>
    <submittedName>
        <fullName evidence="2">Uncharacterized protein</fullName>
    </submittedName>
</protein>
<keyword evidence="3" id="KW-1185">Reference proteome</keyword>
<comment type="caution">
    <text evidence="2">The sequence shown here is derived from an EMBL/GenBank/DDBJ whole genome shotgun (WGS) entry which is preliminary data.</text>
</comment>
<accession>A0AAV8QBL1</accession>